<dbReference type="InterPro" id="IPR039426">
    <property type="entry name" value="TonB-dep_rcpt-like"/>
</dbReference>
<evidence type="ECO:0000256" key="13">
    <source>
        <dbReference type="SAM" id="SignalP"/>
    </source>
</evidence>
<dbReference type="Pfam" id="PF07715">
    <property type="entry name" value="Plug"/>
    <property type="match status" value="1"/>
</dbReference>
<evidence type="ECO:0000259" key="14">
    <source>
        <dbReference type="Pfam" id="PF00593"/>
    </source>
</evidence>
<keyword evidence="2 11" id="KW-0813">Transport</keyword>
<dbReference type="PANTHER" id="PTHR32552">
    <property type="entry name" value="FERRICHROME IRON RECEPTOR-RELATED"/>
    <property type="match status" value="1"/>
</dbReference>
<keyword evidence="10 11" id="KW-0998">Cell outer membrane</keyword>
<evidence type="ECO:0000313" key="17">
    <source>
        <dbReference type="Proteomes" id="UP001222275"/>
    </source>
</evidence>
<organism evidence="16 17">
    <name type="scientific">Thiomicrorhabdus lithotrophica</name>
    <dbReference type="NCBI Taxonomy" id="2949997"/>
    <lineage>
        <taxon>Bacteria</taxon>
        <taxon>Pseudomonadati</taxon>
        <taxon>Pseudomonadota</taxon>
        <taxon>Gammaproteobacteria</taxon>
        <taxon>Thiotrichales</taxon>
        <taxon>Piscirickettsiaceae</taxon>
        <taxon>Thiomicrorhabdus</taxon>
    </lineage>
</organism>
<evidence type="ECO:0000256" key="1">
    <source>
        <dbReference type="ARBA" id="ARBA00004571"/>
    </source>
</evidence>
<evidence type="ECO:0000256" key="9">
    <source>
        <dbReference type="ARBA" id="ARBA00023136"/>
    </source>
</evidence>
<dbReference type="EMBL" id="CP102381">
    <property type="protein sequence ID" value="WEJ61960.1"/>
    <property type="molecule type" value="Genomic_DNA"/>
</dbReference>
<keyword evidence="4" id="KW-0410">Iron transport</keyword>
<keyword evidence="6" id="KW-0408">Iron</keyword>
<keyword evidence="3 11" id="KW-1134">Transmembrane beta strand</keyword>
<evidence type="ECO:0000256" key="8">
    <source>
        <dbReference type="ARBA" id="ARBA00023077"/>
    </source>
</evidence>
<evidence type="ECO:0000256" key="3">
    <source>
        <dbReference type="ARBA" id="ARBA00022452"/>
    </source>
</evidence>
<evidence type="ECO:0000256" key="10">
    <source>
        <dbReference type="ARBA" id="ARBA00023237"/>
    </source>
</evidence>
<keyword evidence="7" id="KW-0406">Ion transport</keyword>
<evidence type="ECO:0000256" key="11">
    <source>
        <dbReference type="PROSITE-ProRule" id="PRU01360"/>
    </source>
</evidence>
<dbReference type="SUPFAM" id="SSF56935">
    <property type="entry name" value="Porins"/>
    <property type="match status" value="1"/>
</dbReference>
<comment type="subcellular location">
    <subcellularLocation>
        <location evidence="1 11">Cell outer membrane</location>
        <topology evidence="1 11">Multi-pass membrane protein</topology>
    </subcellularLocation>
</comment>
<keyword evidence="9 11" id="KW-0472">Membrane</keyword>
<keyword evidence="8 12" id="KW-0798">TonB box</keyword>
<comment type="similarity">
    <text evidence="11 12">Belongs to the TonB-dependent receptor family.</text>
</comment>
<keyword evidence="17" id="KW-1185">Reference proteome</keyword>
<accession>A0ABY8C7M2</accession>
<dbReference type="RefSeq" id="WP_275594217.1">
    <property type="nucleotide sequence ID" value="NZ_CP102381.1"/>
</dbReference>
<feature type="chain" id="PRO_5047549123" evidence="13">
    <location>
        <begin position="24"/>
        <end position="675"/>
    </location>
</feature>
<dbReference type="InterPro" id="IPR000531">
    <property type="entry name" value="Beta-barrel_TonB"/>
</dbReference>
<evidence type="ECO:0000256" key="5">
    <source>
        <dbReference type="ARBA" id="ARBA00022692"/>
    </source>
</evidence>
<keyword evidence="5 11" id="KW-0812">Transmembrane</keyword>
<sequence length="675" mass="75535">MNTKLRPLLIAITAILASTPAIAEELQPVIVSADLRETAEQDIAASVDVKTQAELQDQGATHFDDVLLKTPNVNFSGQSSRARHILIRGMGERDEYTGAPNTSVGFAIDDIDFSGIGMAASLFDTKQVEVLRGPQNTRYGQSSLAGLINVQTNDPTPYEEGMAELTVGQDNLKEFGIMTSGPFSAKENAPQYRISIFKHGSDGFRNNETLDRTDTNGRDELNLRAKLRFTPNQDTKIDVSLIHADYDNGYDAWAADNSFTTLSNDPGKDTQLTNAGAVKVEWKGSPNYVLTSKTILTNSDMLYSYDDEWSAADWETYENGKHQHSYSQELRWTSTEQSRIFNDSTAWIAGVYASNLEAENTTEYYGTVSNTYSMKKIAGFGQLDFAMTPKATISAGLRIENDSSNFKNNLGEDYSPEETLWGANLSYSYKYNETNTAYIGITRGYKAGGFNPDQPAGTPSEQLSFDAETLMNYELGLKSNFAEHNLKTNITAFYMDRKNPQFDGNFWDGNWYFYTENLDSAQNYGIEANFDWQASKNLQLFGTVGLLRTEVTGTALHDSFELDGREQAHAPNYQANFGAKYRNTSGFYAQSDITAVDSFYFSNSHTKTSDAYLLVNARLGYETEDFELYLWGKNLTDNKYATRGFYFDLDWDGIKNQFVRLGDPRQLGVTARVYF</sequence>
<dbReference type="PANTHER" id="PTHR32552:SF81">
    <property type="entry name" value="TONB-DEPENDENT OUTER MEMBRANE RECEPTOR"/>
    <property type="match status" value="1"/>
</dbReference>
<dbReference type="InterPro" id="IPR012910">
    <property type="entry name" value="Plug_dom"/>
</dbReference>
<protein>
    <submittedName>
        <fullName evidence="16">TonB-dependent receptor</fullName>
    </submittedName>
</protein>
<keyword evidence="13" id="KW-0732">Signal</keyword>
<evidence type="ECO:0000256" key="4">
    <source>
        <dbReference type="ARBA" id="ARBA00022496"/>
    </source>
</evidence>
<dbReference type="Pfam" id="PF00593">
    <property type="entry name" value="TonB_dep_Rec_b-barrel"/>
    <property type="match status" value="1"/>
</dbReference>
<dbReference type="Proteomes" id="UP001222275">
    <property type="component" value="Chromosome"/>
</dbReference>
<proteinExistence type="inferred from homology"/>
<keyword evidence="16" id="KW-0675">Receptor</keyword>
<dbReference type="PROSITE" id="PS52016">
    <property type="entry name" value="TONB_DEPENDENT_REC_3"/>
    <property type="match status" value="1"/>
</dbReference>
<feature type="domain" description="TonB-dependent receptor plug" evidence="15">
    <location>
        <begin position="41"/>
        <end position="146"/>
    </location>
</feature>
<evidence type="ECO:0000256" key="6">
    <source>
        <dbReference type="ARBA" id="ARBA00023004"/>
    </source>
</evidence>
<feature type="signal peptide" evidence="13">
    <location>
        <begin position="1"/>
        <end position="23"/>
    </location>
</feature>
<evidence type="ECO:0000256" key="12">
    <source>
        <dbReference type="RuleBase" id="RU003357"/>
    </source>
</evidence>
<dbReference type="Gene3D" id="2.40.170.20">
    <property type="entry name" value="TonB-dependent receptor, beta-barrel domain"/>
    <property type="match status" value="1"/>
</dbReference>
<name>A0ABY8C7M2_9GAMM</name>
<dbReference type="InterPro" id="IPR036942">
    <property type="entry name" value="Beta-barrel_TonB_sf"/>
</dbReference>
<feature type="domain" description="TonB-dependent receptor-like beta-barrel" evidence="14">
    <location>
        <begin position="203"/>
        <end position="635"/>
    </location>
</feature>
<evidence type="ECO:0000259" key="15">
    <source>
        <dbReference type="Pfam" id="PF07715"/>
    </source>
</evidence>
<evidence type="ECO:0000313" key="16">
    <source>
        <dbReference type="EMBL" id="WEJ61960.1"/>
    </source>
</evidence>
<gene>
    <name evidence="16" type="ORF">NR989_08035</name>
</gene>
<reference evidence="16 17" key="1">
    <citation type="submission" date="2022-06" db="EMBL/GenBank/DDBJ databases">
        <title>Thiomicrohabdus sp. nov, an obligately chemolithoautotrophic, sulfur-oxidizing bacterium isolated from beach of Guanyin Mountain. Amoy.</title>
        <authorList>
            <person name="Zhu H."/>
        </authorList>
    </citation>
    <scope>NUCLEOTIDE SEQUENCE [LARGE SCALE GENOMIC DNA]</scope>
    <source>
        <strain evidence="16 17">XGS-01</strain>
    </source>
</reference>
<evidence type="ECO:0000256" key="2">
    <source>
        <dbReference type="ARBA" id="ARBA00022448"/>
    </source>
</evidence>
<evidence type="ECO:0000256" key="7">
    <source>
        <dbReference type="ARBA" id="ARBA00023065"/>
    </source>
</evidence>